<dbReference type="Gene3D" id="2.40.160.20">
    <property type="match status" value="1"/>
</dbReference>
<accession>A0A368UZ24</accession>
<dbReference type="Pfam" id="PF13568">
    <property type="entry name" value="OMP_b-brl_2"/>
    <property type="match status" value="1"/>
</dbReference>
<comment type="caution">
    <text evidence="3">The sequence shown here is derived from an EMBL/GenBank/DDBJ whole genome shotgun (WGS) entry which is preliminary data.</text>
</comment>
<evidence type="ECO:0000259" key="2">
    <source>
        <dbReference type="Pfam" id="PF13568"/>
    </source>
</evidence>
<dbReference type="InterPro" id="IPR011250">
    <property type="entry name" value="OMP/PagP_B-barrel"/>
</dbReference>
<proteinExistence type="predicted"/>
<dbReference type="InterPro" id="IPR025665">
    <property type="entry name" value="Beta-barrel_OMP_2"/>
</dbReference>
<feature type="signal peptide" evidence="1">
    <location>
        <begin position="1"/>
        <end position="23"/>
    </location>
</feature>
<organism evidence="3 4">
    <name type="scientific">Marinilabilia salmonicolor</name>
    <dbReference type="NCBI Taxonomy" id="989"/>
    <lineage>
        <taxon>Bacteria</taxon>
        <taxon>Pseudomonadati</taxon>
        <taxon>Bacteroidota</taxon>
        <taxon>Bacteroidia</taxon>
        <taxon>Marinilabiliales</taxon>
        <taxon>Marinilabiliaceae</taxon>
        <taxon>Marinilabilia</taxon>
    </lineage>
</organism>
<keyword evidence="4" id="KW-1185">Reference proteome</keyword>
<sequence length="216" mass="23988">MKKKILFLSIMLAATSMMFNSMAQGNFAIGVKAGYNSSKFRTDNAGEIMAGDQQYTFSDAKDEAKGGLMLGAFARIRLIKNLSFQPELLYVKKGGETNFSGEFDNTVNTEYHTWDIPLLAHLKLIDLKAFNIYGVGGPMASFVASEDNKWGDINNYESISENMKNAQWSFQAGGGVEFGKLNLDVRYSWGLGDSSTELERVNNNLTFSVAYKIFDL</sequence>
<dbReference type="EMBL" id="QPIZ01000014">
    <property type="protein sequence ID" value="RCW32694.1"/>
    <property type="molecule type" value="Genomic_DNA"/>
</dbReference>
<evidence type="ECO:0000256" key="1">
    <source>
        <dbReference type="SAM" id="SignalP"/>
    </source>
</evidence>
<feature type="domain" description="Outer membrane protein beta-barrel" evidence="2">
    <location>
        <begin position="23"/>
        <end position="194"/>
    </location>
</feature>
<dbReference type="Proteomes" id="UP000252733">
    <property type="component" value="Unassembled WGS sequence"/>
</dbReference>
<gene>
    <name evidence="3" type="ORF">DFO77_11420</name>
</gene>
<dbReference type="RefSeq" id="WP_114437215.1">
    <property type="nucleotide sequence ID" value="NZ_QPIZ01000014.1"/>
</dbReference>
<feature type="chain" id="PRO_5016942577" evidence="1">
    <location>
        <begin position="24"/>
        <end position="216"/>
    </location>
</feature>
<reference evidence="3 4" key="1">
    <citation type="submission" date="2018-07" db="EMBL/GenBank/DDBJ databases">
        <title>Freshwater and sediment microbial communities from various areas in North America, analyzing microbe dynamics in response to fracking.</title>
        <authorList>
            <person name="Lamendella R."/>
        </authorList>
    </citation>
    <scope>NUCLEOTIDE SEQUENCE [LARGE SCALE GENOMIC DNA]</scope>
    <source>
        <strain evidence="3 4">160A</strain>
    </source>
</reference>
<protein>
    <submittedName>
        <fullName evidence="3">Outer membrane protein with beta-barrel domain</fullName>
    </submittedName>
</protein>
<evidence type="ECO:0000313" key="4">
    <source>
        <dbReference type="Proteomes" id="UP000252733"/>
    </source>
</evidence>
<dbReference type="AlphaFoldDB" id="A0A368UZ24"/>
<keyword evidence="1" id="KW-0732">Signal</keyword>
<evidence type="ECO:0000313" key="3">
    <source>
        <dbReference type="EMBL" id="RCW32694.1"/>
    </source>
</evidence>
<name>A0A368UZ24_9BACT</name>
<dbReference type="SUPFAM" id="SSF56925">
    <property type="entry name" value="OMPA-like"/>
    <property type="match status" value="1"/>
</dbReference>